<gene>
    <name evidence="3" type="ORF">BLX24_23200</name>
</gene>
<comment type="similarity">
    <text evidence="1">Belongs to the transglycosylase Slt family.</text>
</comment>
<dbReference type="InterPro" id="IPR008258">
    <property type="entry name" value="Transglycosylase_SLT_dom_1"/>
</dbReference>
<evidence type="ECO:0000259" key="2">
    <source>
        <dbReference type="Pfam" id="PF01464"/>
    </source>
</evidence>
<dbReference type="RefSeq" id="WP_071505613.1">
    <property type="nucleotide sequence ID" value="NZ_MORL01000019.1"/>
</dbReference>
<feature type="domain" description="Transglycosylase SLT" evidence="2">
    <location>
        <begin position="106"/>
        <end position="205"/>
    </location>
</feature>
<keyword evidence="4" id="KW-1185">Reference proteome</keyword>
<evidence type="ECO:0000313" key="4">
    <source>
        <dbReference type="Proteomes" id="UP000181790"/>
    </source>
</evidence>
<evidence type="ECO:0000313" key="3">
    <source>
        <dbReference type="EMBL" id="OIN56696.1"/>
    </source>
</evidence>
<dbReference type="CDD" id="cd16894">
    <property type="entry name" value="MltD-like"/>
    <property type="match status" value="1"/>
</dbReference>
<dbReference type="PANTHER" id="PTHR37423">
    <property type="entry name" value="SOLUBLE LYTIC MUREIN TRANSGLYCOSYLASE-RELATED"/>
    <property type="match status" value="1"/>
</dbReference>
<dbReference type="Pfam" id="PF01464">
    <property type="entry name" value="SLT"/>
    <property type="match status" value="1"/>
</dbReference>
<dbReference type="PANTHER" id="PTHR37423:SF2">
    <property type="entry name" value="MEMBRANE-BOUND LYTIC MUREIN TRANSGLYCOSYLASE C"/>
    <property type="match status" value="1"/>
</dbReference>
<reference evidence="3 4" key="1">
    <citation type="submission" date="2016-10" db="EMBL/GenBank/DDBJ databases">
        <title>Arsenicibacter rosenii gen. nov., sp. nov., an efficient arsenic-methylating bacterium isolated from an arsenic-contaminated paddy soil.</title>
        <authorList>
            <person name="Huang K."/>
        </authorList>
    </citation>
    <scope>NUCLEOTIDE SEQUENCE [LARGE SCALE GENOMIC DNA]</scope>
    <source>
        <strain evidence="3 4">SM-1</strain>
    </source>
</reference>
<dbReference type="InterPro" id="IPR023346">
    <property type="entry name" value="Lysozyme-like_dom_sf"/>
</dbReference>
<sequence length="284" mass="32112">MAAVKPALAVAPKIVNVSTALADATSAGKFTKTFNETREGSEVEFPVLDVNFCGECVPFEQVSVLDRWKQVMTTYGRRNDDLERLRQRSDKVFPLIEPILERHGIPNDFLYVPVAESSLNGRAVSRVGAAGYWQLMPGTARDLGLKVGKRVDERFNLEKATDAACRYIRQLYDKFGSWSLVAAAYNAGPGYINNQLVRHNQRDYYQMKLPKETRLYLYRILFYKEILTRPESYVPIFAARTVGYMLRTLSAPLQGSGLTAHPFRALTGTADAWVQRFSWQLRAA</sequence>
<protein>
    <recommendedName>
        <fullName evidence="2">Transglycosylase SLT domain-containing protein</fullName>
    </recommendedName>
</protein>
<dbReference type="Proteomes" id="UP000181790">
    <property type="component" value="Unassembled WGS sequence"/>
</dbReference>
<dbReference type="EMBL" id="MORL01000019">
    <property type="protein sequence ID" value="OIN56696.1"/>
    <property type="molecule type" value="Genomic_DNA"/>
</dbReference>
<dbReference type="AlphaFoldDB" id="A0A1S2VES3"/>
<dbReference type="Gene3D" id="1.10.530.10">
    <property type="match status" value="1"/>
</dbReference>
<organism evidence="3 4">
    <name type="scientific">Arsenicibacter rosenii</name>
    <dbReference type="NCBI Taxonomy" id="1750698"/>
    <lineage>
        <taxon>Bacteria</taxon>
        <taxon>Pseudomonadati</taxon>
        <taxon>Bacteroidota</taxon>
        <taxon>Cytophagia</taxon>
        <taxon>Cytophagales</taxon>
        <taxon>Spirosomataceae</taxon>
        <taxon>Arsenicibacter</taxon>
    </lineage>
</organism>
<dbReference type="SUPFAM" id="SSF53955">
    <property type="entry name" value="Lysozyme-like"/>
    <property type="match status" value="1"/>
</dbReference>
<name>A0A1S2VES3_9BACT</name>
<dbReference type="OrthoDB" id="9815002at2"/>
<evidence type="ECO:0000256" key="1">
    <source>
        <dbReference type="ARBA" id="ARBA00007734"/>
    </source>
</evidence>
<proteinExistence type="inferred from homology"/>
<comment type="caution">
    <text evidence="3">The sequence shown here is derived from an EMBL/GenBank/DDBJ whole genome shotgun (WGS) entry which is preliminary data.</text>
</comment>
<accession>A0A1S2VES3</accession>